<dbReference type="SUPFAM" id="SSF53850">
    <property type="entry name" value="Periplasmic binding protein-like II"/>
    <property type="match status" value="1"/>
</dbReference>
<dbReference type="EMBL" id="CP157390">
    <property type="protein sequence ID" value="XBM48181.1"/>
    <property type="molecule type" value="Genomic_DNA"/>
</dbReference>
<comment type="similarity">
    <text evidence="1">Belongs to the LysR transcriptional regulatory family.</text>
</comment>
<proteinExistence type="inferred from homology"/>
<dbReference type="GO" id="GO:0003700">
    <property type="term" value="F:DNA-binding transcription factor activity"/>
    <property type="evidence" value="ECO:0007669"/>
    <property type="project" value="InterPro"/>
</dbReference>
<dbReference type="AlphaFoldDB" id="A0AAU7GE60"/>
<gene>
    <name evidence="6" type="ORF">AAME72_19265</name>
</gene>
<dbReference type="PANTHER" id="PTHR30346:SF28">
    <property type="entry name" value="HTH-TYPE TRANSCRIPTIONAL REGULATOR CYNR"/>
    <property type="match status" value="1"/>
</dbReference>
<dbReference type="PRINTS" id="PR00039">
    <property type="entry name" value="HTHLYSR"/>
</dbReference>
<dbReference type="InterPro" id="IPR036388">
    <property type="entry name" value="WH-like_DNA-bd_sf"/>
</dbReference>
<evidence type="ECO:0000256" key="2">
    <source>
        <dbReference type="ARBA" id="ARBA00023015"/>
    </source>
</evidence>
<sequence length="299" mass="31490">MDTRQLEYFVAVADERNFTRAAERVFAAQSTVSAGIGALERELGVRLFERDPHGVRLTDAGRAAVEEARASLQAIERMRDAAAGDGALRGTVRVGIFTNLTTIDLPGIMGEFHRRHPLVDLRLGPSPSGSTGLAEDVRQGRVDVAFLGLPDRVPGVLTLPLADSPFVAILPVGHPLAGAGSVSLAQLAGEPWVDAREGFGNRVRLDRAFAAEGLVRQVPTELADLGEIPRFVAAGLGVAALPELTVLPAEGAVSVPLAPEVLWPLSVIARPRPSAAAQALLDLLAERFGIPPSPTLEGP</sequence>
<keyword evidence="4" id="KW-0804">Transcription</keyword>
<keyword evidence="3" id="KW-0238">DNA-binding</keyword>
<evidence type="ECO:0000256" key="4">
    <source>
        <dbReference type="ARBA" id="ARBA00023163"/>
    </source>
</evidence>
<evidence type="ECO:0000259" key="5">
    <source>
        <dbReference type="PROSITE" id="PS50931"/>
    </source>
</evidence>
<dbReference type="Pfam" id="PF00126">
    <property type="entry name" value="HTH_1"/>
    <property type="match status" value="1"/>
</dbReference>
<dbReference type="SUPFAM" id="SSF46785">
    <property type="entry name" value="Winged helix' DNA-binding domain"/>
    <property type="match status" value="1"/>
</dbReference>
<protein>
    <submittedName>
        <fullName evidence="6">LysR family transcriptional regulator</fullName>
    </submittedName>
</protein>
<dbReference type="PROSITE" id="PS50931">
    <property type="entry name" value="HTH_LYSR"/>
    <property type="match status" value="1"/>
</dbReference>
<accession>A0AAU7GE60</accession>
<dbReference type="RefSeq" id="WP_348788133.1">
    <property type="nucleotide sequence ID" value="NZ_CP157390.1"/>
</dbReference>
<dbReference type="Gene3D" id="3.40.190.290">
    <property type="match status" value="1"/>
</dbReference>
<evidence type="ECO:0000256" key="3">
    <source>
        <dbReference type="ARBA" id="ARBA00023125"/>
    </source>
</evidence>
<evidence type="ECO:0000256" key="1">
    <source>
        <dbReference type="ARBA" id="ARBA00009437"/>
    </source>
</evidence>
<evidence type="ECO:0000313" key="6">
    <source>
        <dbReference type="EMBL" id="XBM48181.1"/>
    </source>
</evidence>
<feature type="domain" description="HTH lysR-type" evidence="5">
    <location>
        <begin position="1"/>
        <end position="58"/>
    </location>
</feature>
<dbReference type="PANTHER" id="PTHR30346">
    <property type="entry name" value="TRANSCRIPTIONAL DUAL REGULATOR HCAR-RELATED"/>
    <property type="match status" value="1"/>
</dbReference>
<dbReference type="InterPro" id="IPR036390">
    <property type="entry name" value="WH_DNA-bd_sf"/>
</dbReference>
<name>A0AAU7GE60_9MICO</name>
<dbReference type="InterPro" id="IPR000847">
    <property type="entry name" value="LysR_HTH_N"/>
</dbReference>
<dbReference type="Gene3D" id="1.10.10.10">
    <property type="entry name" value="Winged helix-like DNA-binding domain superfamily/Winged helix DNA-binding domain"/>
    <property type="match status" value="1"/>
</dbReference>
<reference evidence="6" key="1">
    <citation type="submission" date="2024-05" db="EMBL/GenBank/DDBJ databases">
        <title>The Natural Products Discovery Center: Release of the First 8490 Sequenced Strains for Exploring Actinobacteria Biosynthetic Diversity.</title>
        <authorList>
            <person name="Kalkreuter E."/>
            <person name="Kautsar S.A."/>
            <person name="Yang D."/>
            <person name="Bader C.D."/>
            <person name="Teijaro C.N."/>
            <person name="Fluegel L."/>
            <person name="Davis C.M."/>
            <person name="Simpson J.R."/>
            <person name="Lauterbach L."/>
            <person name="Steele A.D."/>
            <person name="Gui C."/>
            <person name="Meng S."/>
            <person name="Li G."/>
            <person name="Viehrig K."/>
            <person name="Ye F."/>
            <person name="Su P."/>
            <person name="Kiefer A.F."/>
            <person name="Nichols A."/>
            <person name="Cepeda A.J."/>
            <person name="Yan W."/>
            <person name="Fan B."/>
            <person name="Jiang Y."/>
            <person name="Adhikari A."/>
            <person name="Zheng C.-J."/>
            <person name="Schuster L."/>
            <person name="Cowan T.M."/>
            <person name="Smanski M.J."/>
            <person name="Chevrette M.G."/>
            <person name="de Carvalho L.P.S."/>
            <person name="Shen B."/>
        </authorList>
    </citation>
    <scope>NUCLEOTIDE SEQUENCE</scope>
    <source>
        <strain evidence="6">NPDC080035</strain>
    </source>
</reference>
<keyword evidence="2" id="KW-0805">Transcription regulation</keyword>
<dbReference type="GO" id="GO:0003677">
    <property type="term" value="F:DNA binding"/>
    <property type="evidence" value="ECO:0007669"/>
    <property type="project" value="UniProtKB-KW"/>
</dbReference>
<dbReference type="FunFam" id="1.10.10.10:FF:000001">
    <property type="entry name" value="LysR family transcriptional regulator"/>
    <property type="match status" value="1"/>
</dbReference>
<organism evidence="6">
    <name type="scientific">Leifsonia sp. NPDC080035</name>
    <dbReference type="NCBI Taxonomy" id="3143936"/>
    <lineage>
        <taxon>Bacteria</taxon>
        <taxon>Bacillati</taxon>
        <taxon>Actinomycetota</taxon>
        <taxon>Actinomycetes</taxon>
        <taxon>Micrococcales</taxon>
        <taxon>Microbacteriaceae</taxon>
        <taxon>Leifsonia</taxon>
    </lineage>
</organism>
<dbReference type="InterPro" id="IPR005119">
    <property type="entry name" value="LysR_subst-bd"/>
</dbReference>
<dbReference type="Pfam" id="PF03466">
    <property type="entry name" value="LysR_substrate"/>
    <property type="match status" value="1"/>
</dbReference>
<dbReference type="GO" id="GO:0032993">
    <property type="term" value="C:protein-DNA complex"/>
    <property type="evidence" value="ECO:0007669"/>
    <property type="project" value="TreeGrafter"/>
</dbReference>